<reference evidence="2" key="1">
    <citation type="submission" date="2016-07" db="EMBL/GenBank/DDBJ databases">
        <title>Nontailed viruses are major unrecognized killers of bacteria in the ocean.</title>
        <authorList>
            <person name="Kauffman K."/>
            <person name="Hussain F."/>
            <person name="Yang J."/>
            <person name="Arevalo P."/>
            <person name="Brown J."/>
            <person name="Cutler M."/>
            <person name="Kelly L."/>
            <person name="Polz M.F."/>
        </authorList>
    </citation>
    <scope>NUCLEOTIDE SEQUENCE [LARGE SCALE GENOMIC DNA]</scope>
    <source>
        <strain evidence="2">10N.286.55.C1</strain>
    </source>
</reference>
<name>A0A2N7BIQ2_9VIBR</name>
<comment type="caution">
    <text evidence="1">The sequence shown here is derived from an EMBL/GenBank/DDBJ whole genome shotgun (WGS) entry which is preliminary data.</text>
</comment>
<dbReference type="InterPro" id="IPR010270">
    <property type="entry name" value="Phage_P2_GpM"/>
</dbReference>
<dbReference type="RefSeq" id="WP_102266931.1">
    <property type="nucleotide sequence ID" value="NZ_MCSH01000060.1"/>
</dbReference>
<gene>
    <name evidence="1" type="ORF">BCV30_19445</name>
</gene>
<protein>
    <submittedName>
        <fullName evidence="1">Terminase</fullName>
    </submittedName>
</protein>
<accession>A0A2N7BIQ2</accession>
<evidence type="ECO:0000313" key="1">
    <source>
        <dbReference type="EMBL" id="PME56113.1"/>
    </source>
</evidence>
<sequence>MASPLAKLRQEALAKQQKQSTSEKQFVANPNSLHLLLAELESDLKVLKTFNRKDEKVNHKREVLVPKYREAIEAYLAGDEQFDNPLFTQMVIWLFDIEDLETAIKWCDIAIERGLDTPERFKRDFATFCADEVLAWSERMADKGQSIEPYFSQVFEKVTDDWSINEKPTAKWLKFAGLYLLRNDEGKPHAASVGDVVTLQKARTHLQNAHEQYSAIGVSTMIDNIDQRIRALESGDNL</sequence>
<dbReference type="AlphaFoldDB" id="A0A2N7BIQ2"/>
<dbReference type="EMBL" id="MCSI01000185">
    <property type="protein sequence ID" value="PME56113.1"/>
    <property type="molecule type" value="Genomic_DNA"/>
</dbReference>
<dbReference type="GO" id="GO:0004519">
    <property type="term" value="F:endonuclease activity"/>
    <property type="evidence" value="ECO:0007669"/>
    <property type="project" value="InterPro"/>
</dbReference>
<proteinExistence type="predicted"/>
<dbReference type="Proteomes" id="UP000235778">
    <property type="component" value="Unassembled WGS sequence"/>
</dbReference>
<organism evidence="1 2">
    <name type="scientific">Vibrio lentus</name>
    <dbReference type="NCBI Taxonomy" id="136468"/>
    <lineage>
        <taxon>Bacteria</taxon>
        <taxon>Pseudomonadati</taxon>
        <taxon>Pseudomonadota</taxon>
        <taxon>Gammaproteobacteria</taxon>
        <taxon>Vibrionales</taxon>
        <taxon>Vibrionaceae</taxon>
        <taxon>Vibrio</taxon>
    </lineage>
</organism>
<dbReference type="Pfam" id="PF05944">
    <property type="entry name" value="Phage_term_smal"/>
    <property type="match status" value="1"/>
</dbReference>
<dbReference type="GO" id="GO:0003677">
    <property type="term" value="F:DNA binding"/>
    <property type="evidence" value="ECO:0007669"/>
    <property type="project" value="InterPro"/>
</dbReference>
<evidence type="ECO:0000313" key="2">
    <source>
        <dbReference type="Proteomes" id="UP000235778"/>
    </source>
</evidence>